<dbReference type="RefSeq" id="WP_197549033.1">
    <property type="nucleotide sequence ID" value="NZ_CP063164.1"/>
</dbReference>
<evidence type="ECO:0000256" key="1">
    <source>
        <dbReference type="SAM" id="SignalP"/>
    </source>
</evidence>
<dbReference type="KEGG" id="sinu:IMZ28_02265"/>
<feature type="chain" id="PRO_5029536889" description="Big-1 domain-containing protein" evidence="1">
    <location>
        <begin position="19"/>
        <end position="1240"/>
    </location>
</feature>
<dbReference type="Proteomes" id="UP000595074">
    <property type="component" value="Chromosome"/>
</dbReference>
<dbReference type="AlphaFoldDB" id="A0A7M1S5R4"/>
<feature type="signal peptide" evidence="1">
    <location>
        <begin position="1"/>
        <end position="18"/>
    </location>
</feature>
<gene>
    <name evidence="2" type="ORF">IMZ28_02265</name>
</gene>
<proteinExistence type="predicted"/>
<organism evidence="2 3">
    <name type="scientific">Sulfurovum indicum</name>
    <dbReference type="NCBI Taxonomy" id="2779528"/>
    <lineage>
        <taxon>Bacteria</taxon>
        <taxon>Pseudomonadati</taxon>
        <taxon>Campylobacterota</taxon>
        <taxon>Epsilonproteobacteria</taxon>
        <taxon>Campylobacterales</taxon>
        <taxon>Sulfurovaceae</taxon>
        <taxon>Sulfurovum</taxon>
    </lineage>
</organism>
<dbReference type="EMBL" id="CP063164">
    <property type="protein sequence ID" value="QOR62321.1"/>
    <property type="molecule type" value="Genomic_DNA"/>
</dbReference>
<keyword evidence="1" id="KW-0732">Signal</keyword>
<reference evidence="2 3" key="1">
    <citation type="submission" date="2020-10" db="EMBL/GenBank/DDBJ databases">
        <title>The genome of sulfurovum sp.</title>
        <authorList>
            <person name="Xie S."/>
            <person name="Shao Z."/>
            <person name="Jiang L."/>
        </authorList>
    </citation>
    <scope>NUCLEOTIDE SEQUENCE [LARGE SCALE GENOMIC DNA]</scope>
    <source>
        <strain evidence="2 3">ST-419</strain>
    </source>
</reference>
<protein>
    <recommendedName>
        <fullName evidence="4">Big-1 domain-containing protein</fullName>
    </recommendedName>
</protein>
<name>A0A7M1S5R4_9BACT</name>
<evidence type="ECO:0008006" key="4">
    <source>
        <dbReference type="Google" id="ProtNLM"/>
    </source>
</evidence>
<evidence type="ECO:0000313" key="3">
    <source>
        <dbReference type="Proteomes" id="UP000595074"/>
    </source>
</evidence>
<accession>A0A7M1S5R4</accession>
<keyword evidence="3" id="KW-1185">Reference proteome</keyword>
<evidence type="ECO:0000313" key="2">
    <source>
        <dbReference type="EMBL" id="QOR62321.1"/>
    </source>
</evidence>
<sequence>MKKNIVAILTFVFVSVLALTGCGSTSGTSSGTETTVVVEMQENEIVLQPNGTDFTLSLPFTKKLDSTYHVELNNFTLAVSECSVSVGSVSFAPIPLVLDGALNTQEILTINGSFDQNCTPTGYSLTAIQTVSKDSQTTSGDISFTYTYSGSSGIVENGYAFINATTPLNIGASNTDYTISMQLIKDGFVASGETVELKAFSNVYGSIKTTTTYTVATDANGIAVFDYVSPGTLPADGTTATITAVLKDENGTIVPGIEQNIELIFDQNSNNSGIDYTNYTFTAIPSEINITEGGASRVIDVYVGNNNQPVANELVKVDYTFTADGNGTVNSYEGFTDANGHVAFNYTAPSDITSLIGTSTAVILRLDGNSSIYSTTTVNFNTPSGTSTDYSNYTFTVIPSEINITEGGVSRVIDAYVGNNNQPVANETVTVDYAFTADGNGTMSSYTATTDANGHVAFNYTAPSDITSLIGTSTAVTLRLDNNTSINSTTTVNFNTVPGSVVDYSGYTLTVLSNEMNISEPGQQQTIDVYLENDSNGPAAGEVVLVDFFDGTKGTMNSFSGIVDDTGHVAFTYTAPQDISVLDGFTIRVSMENNSSKEQNIVINVDTAVYMIYPDANITVTDISQVHTIKVALTKQEAGATSTLPAVGKTVVAEFIQPIYGTLSQYEAVVGTDGYARFTYTSPERIQDVNDTNITFYYKENQAVTANTLLVYEAQNINIVEQLFVVPDSVTITEAGEEKNITIITVNADNVGISSTVTIEQPFYNDTDYGYFTPAGPITTDASGKAVIVYTAPSSISGLSERNITITETNQSLSKELNIKYNQATGPGIDYAITVHIPDSLSVDNLDQITVVIHELGDETRVIDDSNVHEVNLTSIFTNMLTFGSGASTATYANAGTQPIAVETKTLSGTAVIEVNASIFNGDQNVTINTLVPVTILSGPVSAMSLVYVGTDIDGNTGLYKNYYTIHAVDKYDNPAREGITLHPSIINGTKVIKSAATTGQITQGTPDTFDDATPTVFSTVDTNDLLAIVPNSSSVDKLYLGNWSIANVISDNQLELAEEYTGATTNSLSYVIGNSNRYIDGYGIATVDVRSRDAGYVTDADGNVRLEVTFDPVLAGHTVTISANAYDVNRTGAAKIAGLRWDDFSSTTELVPNDGNDHNVTLTLGISNFQELLVGLDIVPSSIISSDAACDLNESAVNDLSTDANGQIRVQISTGLSSSTATECEISWSKSISGIYREY</sequence>
<dbReference type="PROSITE" id="PS51257">
    <property type="entry name" value="PROKAR_LIPOPROTEIN"/>
    <property type="match status" value="1"/>
</dbReference>